<dbReference type="AlphaFoldDB" id="A0A7W7BMI6"/>
<feature type="region of interest" description="Disordered" evidence="1">
    <location>
        <begin position="95"/>
        <end position="144"/>
    </location>
</feature>
<evidence type="ECO:0000313" key="3">
    <source>
        <dbReference type="EMBL" id="MBB4665387.1"/>
    </source>
</evidence>
<sequence>MDAAEDPDHAVGQAEDQPPNHDAGDDDMSRIPEPTQTPDGPAYEGRLLARPDDEVVDQGAGFDLRTLVSRRGVLGLVGVGAGTMVLAACAPTSSATPTATATASSSPSASATATPTPTATAVTLPSGEIPDETAGPYPGDGSNGPDVLEESGIVRADIRTDIGGTTAVDGVALTFTLTVTDMANGDAPFENVAVYAWHCDAEGRYSMYSSGVEDNTWLRGVQVADANGQVTFTSIVPGCYAGRWPHIHFEVYPDVDAITDSTNAIATSQLAVPEDILAGIYALPAYDGSSQNLSQISLDSDNVFGEDGGELQLATVSGDLDTGYVASLVVRVDTTTEPSGGSAPGGRP</sequence>
<dbReference type="EMBL" id="JACHMD010000001">
    <property type="protein sequence ID" value="MBB4665387.1"/>
    <property type="molecule type" value="Genomic_DNA"/>
</dbReference>
<dbReference type="SUPFAM" id="SSF49482">
    <property type="entry name" value="Aromatic compound dioxygenase"/>
    <property type="match status" value="1"/>
</dbReference>
<gene>
    <name evidence="3" type="ORF">BKA24_000096</name>
</gene>
<evidence type="ECO:0000259" key="2">
    <source>
        <dbReference type="Pfam" id="PF00775"/>
    </source>
</evidence>
<keyword evidence="3" id="KW-0223">Dioxygenase</keyword>
<name>A0A7W7BMI6_9MICO</name>
<keyword evidence="4" id="KW-1185">Reference proteome</keyword>
<accession>A0A7W7BMI6</accession>
<evidence type="ECO:0000256" key="1">
    <source>
        <dbReference type="SAM" id="MobiDB-lite"/>
    </source>
</evidence>
<dbReference type="InterPro" id="IPR015889">
    <property type="entry name" value="Intradiol_dOase_core"/>
</dbReference>
<protein>
    <submittedName>
        <fullName evidence="3">Protocatechuate 3,4-dioxygenase beta subunit</fullName>
    </submittedName>
</protein>
<dbReference type="PANTHER" id="PTHR34315">
    <property type="match status" value="1"/>
</dbReference>
<dbReference type="GO" id="GO:0008199">
    <property type="term" value="F:ferric iron binding"/>
    <property type="evidence" value="ECO:0007669"/>
    <property type="project" value="InterPro"/>
</dbReference>
<feature type="domain" description="Intradiol ring-cleavage dioxygenases" evidence="2">
    <location>
        <begin position="145"/>
        <end position="241"/>
    </location>
</feature>
<reference evidence="3 4" key="1">
    <citation type="submission" date="2020-08" db="EMBL/GenBank/DDBJ databases">
        <title>Sequencing the genomes of 1000 actinobacteria strains.</title>
        <authorList>
            <person name="Klenk H.-P."/>
        </authorList>
    </citation>
    <scope>NUCLEOTIDE SEQUENCE [LARGE SCALE GENOMIC DNA]</scope>
    <source>
        <strain evidence="3 4">DSM 24947</strain>
    </source>
</reference>
<evidence type="ECO:0000313" key="4">
    <source>
        <dbReference type="Proteomes" id="UP000573729"/>
    </source>
</evidence>
<dbReference type="CDD" id="cd03457">
    <property type="entry name" value="intradiol_dioxygenase_like"/>
    <property type="match status" value="1"/>
</dbReference>
<comment type="caution">
    <text evidence="3">The sequence shown here is derived from an EMBL/GenBank/DDBJ whole genome shotgun (WGS) entry which is preliminary data.</text>
</comment>
<dbReference type="Proteomes" id="UP000573729">
    <property type="component" value="Unassembled WGS sequence"/>
</dbReference>
<feature type="compositionally biased region" description="Low complexity" evidence="1">
    <location>
        <begin position="95"/>
        <end position="121"/>
    </location>
</feature>
<dbReference type="Pfam" id="PF00775">
    <property type="entry name" value="Dioxygenase_C"/>
    <property type="match status" value="1"/>
</dbReference>
<feature type="compositionally biased region" description="Basic and acidic residues" evidence="1">
    <location>
        <begin position="18"/>
        <end position="30"/>
    </location>
</feature>
<keyword evidence="3" id="KW-0560">Oxidoreductase</keyword>
<feature type="region of interest" description="Disordered" evidence="1">
    <location>
        <begin position="1"/>
        <end position="46"/>
    </location>
</feature>
<dbReference type="PANTHER" id="PTHR34315:SF1">
    <property type="entry name" value="INTRADIOL RING-CLEAVAGE DIOXYGENASES DOMAIN-CONTAINING PROTEIN-RELATED"/>
    <property type="match status" value="1"/>
</dbReference>
<organism evidence="3 4">
    <name type="scientific">Microbacterium marinum</name>
    <dbReference type="NCBI Taxonomy" id="421115"/>
    <lineage>
        <taxon>Bacteria</taxon>
        <taxon>Bacillati</taxon>
        <taxon>Actinomycetota</taxon>
        <taxon>Actinomycetes</taxon>
        <taxon>Micrococcales</taxon>
        <taxon>Microbacteriaceae</taxon>
        <taxon>Microbacterium</taxon>
    </lineage>
</organism>
<dbReference type="InterPro" id="IPR000627">
    <property type="entry name" value="Intradiol_dOase_C"/>
</dbReference>
<dbReference type="Gene3D" id="2.60.130.10">
    <property type="entry name" value="Aromatic compound dioxygenase"/>
    <property type="match status" value="1"/>
</dbReference>
<proteinExistence type="predicted"/>
<dbReference type="GO" id="GO:0016702">
    <property type="term" value="F:oxidoreductase activity, acting on single donors with incorporation of molecular oxygen, incorporation of two atoms of oxygen"/>
    <property type="evidence" value="ECO:0007669"/>
    <property type="project" value="InterPro"/>
</dbReference>